<proteinExistence type="predicted"/>
<accession>A0A1G2FXA7</accession>
<name>A0A1G2FXA7_9BACT</name>
<dbReference type="InterPro" id="IPR007197">
    <property type="entry name" value="rSAM"/>
</dbReference>
<dbReference type="GO" id="GO:0003824">
    <property type="term" value="F:catalytic activity"/>
    <property type="evidence" value="ECO:0007669"/>
    <property type="project" value="InterPro"/>
</dbReference>
<dbReference type="Pfam" id="PF13186">
    <property type="entry name" value="SPASM"/>
    <property type="match status" value="1"/>
</dbReference>
<keyword evidence="3" id="KW-0408">Iron</keyword>
<dbReference type="GO" id="GO:0046872">
    <property type="term" value="F:metal ion binding"/>
    <property type="evidence" value="ECO:0007669"/>
    <property type="project" value="UniProtKB-KW"/>
</dbReference>
<dbReference type="InterPro" id="IPR013785">
    <property type="entry name" value="Aldolase_TIM"/>
</dbReference>
<evidence type="ECO:0008006" key="9">
    <source>
        <dbReference type="Google" id="ProtNLM"/>
    </source>
</evidence>
<dbReference type="Pfam" id="PF04055">
    <property type="entry name" value="Radical_SAM"/>
    <property type="match status" value="1"/>
</dbReference>
<dbReference type="GO" id="GO:0051536">
    <property type="term" value="F:iron-sulfur cluster binding"/>
    <property type="evidence" value="ECO:0007669"/>
    <property type="project" value="UniProtKB-KW"/>
</dbReference>
<comment type="caution">
    <text evidence="7">The sequence shown here is derived from an EMBL/GenBank/DDBJ whole genome shotgun (WGS) entry which is preliminary data.</text>
</comment>
<protein>
    <recommendedName>
        <fullName evidence="9">Radical SAM core domain-containing protein</fullName>
    </recommendedName>
</protein>
<feature type="domain" description="Radical SAM core" evidence="5">
    <location>
        <begin position="87"/>
        <end position="237"/>
    </location>
</feature>
<evidence type="ECO:0000256" key="1">
    <source>
        <dbReference type="ARBA" id="ARBA00022691"/>
    </source>
</evidence>
<dbReference type="InterPro" id="IPR023885">
    <property type="entry name" value="4Fe4S-binding_SPASM_dom"/>
</dbReference>
<keyword evidence="1" id="KW-0949">S-adenosyl-L-methionine</keyword>
<keyword evidence="4" id="KW-0411">Iron-sulfur</keyword>
<gene>
    <name evidence="7" type="ORF">A2W41_03170</name>
</gene>
<evidence type="ECO:0000256" key="2">
    <source>
        <dbReference type="ARBA" id="ARBA00022723"/>
    </source>
</evidence>
<dbReference type="InterPro" id="IPR058240">
    <property type="entry name" value="rSAM_sf"/>
</dbReference>
<evidence type="ECO:0000256" key="4">
    <source>
        <dbReference type="ARBA" id="ARBA00023014"/>
    </source>
</evidence>
<dbReference type="InterPro" id="IPR050377">
    <property type="entry name" value="Radical_SAM_PqqE_MftC-like"/>
</dbReference>
<evidence type="ECO:0000259" key="6">
    <source>
        <dbReference type="Pfam" id="PF13186"/>
    </source>
</evidence>
<dbReference type="SUPFAM" id="SSF102114">
    <property type="entry name" value="Radical SAM enzymes"/>
    <property type="match status" value="1"/>
</dbReference>
<sequence>MKVPMTDTLKALLNPDLFKKEPIFTEPLKEPKKGEKVYSLSTKEIVSIRALRGAVVDLHPGMGGIAPDKLISMINEGIELTSLDYMLTRGCNFECQWCFANSGPRQSEYLPFRMIRSITEEARDLGTSLFILTGGEPLLYKDPELGKQKGVRDHFFRVVEMIINVYACKGKKPKLLTFDDVALITPEVAKRFRDYEVGLCTKGDTLIPELQDFLVNQPGAFQRMQRGYENLIAAGYGKNPNLRLVVNSVLNHATFDSMLDLHMWVMENGFDHSIVPIHYCGGAESKEQEAGIHSPHVKVLYDLISRIDKEKFGIAWTPRSAFTYNKTCNRNRSGLHIRANGDVTACSESPGRDTTERYTFGNVFNKNFSLENIVKGKKLRAYRKEFAKGYGTYVCSPEVCDLYANNLCQGGCATRSAYSKVDTNTGLLTQNPNLHNYSEKREDPLCPAWTVLALKQGILREGLLEIIHARLLERSRRISITDFPFEENAR</sequence>
<keyword evidence="2" id="KW-0479">Metal-binding</keyword>
<organism evidence="7 8">
    <name type="scientific">Candidatus Ryanbacteria bacterium RIFCSPHIGHO2_01_45_13</name>
    <dbReference type="NCBI Taxonomy" id="1802112"/>
    <lineage>
        <taxon>Bacteria</taxon>
        <taxon>Candidatus Ryaniibacteriota</taxon>
    </lineage>
</organism>
<dbReference type="SFLD" id="SFLDS00029">
    <property type="entry name" value="Radical_SAM"/>
    <property type="match status" value="1"/>
</dbReference>
<evidence type="ECO:0000259" key="5">
    <source>
        <dbReference type="Pfam" id="PF04055"/>
    </source>
</evidence>
<evidence type="ECO:0000313" key="7">
    <source>
        <dbReference type="EMBL" id="OGZ42716.1"/>
    </source>
</evidence>
<reference evidence="7 8" key="1">
    <citation type="journal article" date="2016" name="Nat. Commun.">
        <title>Thousands of microbial genomes shed light on interconnected biogeochemical processes in an aquifer system.</title>
        <authorList>
            <person name="Anantharaman K."/>
            <person name="Brown C.T."/>
            <person name="Hug L.A."/>
            <person name="Sharon I."/>
            <person name="Castelle C.J."/>
            <person name="Probst A.J."/>
            <person name="Thomas B.C."/>
            <person name="Singh A."/>
            <person name="Wilkins M.J."/>
            <person name="Karaoz U."/>
            <person name="Brodie E.L."/>
            <person name="Williams K.H."/>
            <person name="Hubbard S.S."/>
            <person name="Banfield J.F."/>
        </authorList>
    </citation>
    <scope>NUCLEOTIDE SEQUENCE [LARGE SCALE GENOMIC DNA]</scope>
</reference>
<dbReference type="Gene3D" id="3.20.20.70">
    <property type="entry name" value="Aldolase class I"/>
    <property type="match status" value="1"/>
</dbReference>
<dbReference type="EMBL" id="MHNI01000014">
    <property type="protein sequence ID" value="OGZ42716.1"/>
    <property type="molecule type" value="Genomic_DNA"/>
</dbReference>
<dbReference type="CDD" id="cd21109">
    <property type="entry name" value="SPASM"/>
    <property type="match status" value="1"/>
</dbReference>
<evidence type="ECO:0000313" key="8">
    <source>
        <dbReference type="Proteomes" id="UP000176700"/>
    </source>
</evidence>
<dbReference type="PANTHER" id="PTHR11228">
    <property type="entry name" value="RADICAL SAM DOMAIN PROTEIN"/>
    <property type="match status" value="1"/>
</dbReference>
<dbReference type="PANTHER" id="PTHR11228:SF7">
    <property type="entry name" value="PQQA PEPTIDE CYCLASE"/>
    <property type="match status" value="1"/>
</dbReference>
<dbReference type="AlphaFoldDB" id="A0A1G2FXA7"/>
<feature type="domain" description="4Fe4S-binding SPASM" evidence="6">
    <location>
        <begin position="328"/>
        <end position="385"/>
    </location>
</feature>
<evidence type="ECO:0000256" key="3">
    <source>
        <dbReference type="ARBA" id="ARBA00023004"/>
    </source>
</evidence>
<dbReference type="Proteomes" id="UP000176700">
    <property type="component" value="Unassembled WGS sequence"/>
</dbReference>
<dbReference type="CDD" id="cd01335">
    <property type="entry name" value="Radical_SAM"/>
    <property type="match status" value="1"/>
</dbReference>
<dbReference type="SFLD" id="SFLDG01067">
    <property type="entry name" value="SPASM/twitch_domain_containing"/>
    <property type="match status" value="1"/>
</dbReference>